<reference evidence="2 3" key="1">
    <citation type="submission" date="2019-08" db="EMBL/GenBank/DDBJ databases">
        <authorList>
            <person name="Alioto T."/>
            <person name="Alioto T."/>
            <person name="Gomez Garrido J."/>
        </authorList>
    </citation>
    <scope>NUCLEOTIDE SEQUENCE [LARGE SCALE GENOMIC DNA]</scope>
</reference>
<dbReference type="PROSITE" id="PS50879">
    <property type="entry name" value="RNASE_H_1"/>
    <property type="match status" value="1"/>
</dbReference>
<organism evidence="2 3">
    <name type="scientific">Cinara cedri</name>
    <dbReference type="NCBI Taxonomy" id="506608"/>
    <lineage>
        <taxon>Eukaryota</taxon>
        <taxon>Metazoa</taxon>
        <taxon>Ecdysozoa</taxon>
        <taxon>Arthropoda</taxon>
        <taxon>Hexapoda</taxon>
        <taxon>Insecta</taxon>
        <taxon>Pterygota</taxon>
        <taxon>Neoptera</taxon>
        <taxon>Paraneoptera</taxon>
        <taxon>Hemiptera</taxon>
        <taxon>Sternorrhyncha</taxon>
        <taxon>Aphidomorpha</taxon>
        <taxon>Aphidoidea</taxon>
        <taxon>Aphididae</taxon>
        <taxon>Lachninae</taxon>
        <taxon>Cinara</taxon>
    </lineage>
</organism>
<evidence type="ECO:0000259" key="1">
    <source>
        <dbReference type="PROSITE" id="PS50879"/>
    </source>
</evidence>
<name>A0A5E4MD18_9HEMI</name>
<dbReference type="InterPro" id="IPR036397">
    <property type="entry name" value="RNaseH_sf"/>
</dbReference>
<evidence type="ECO:0000313" key="2">
    <source>
        <dbReference type="EMBL" id="VVC27165.1"/>
    </source>
</evidence>
<dbReference type="CDD" id="cd09276">
    <property type="entry name" value="Rnase_HI_RT_non_LTR"/>
    <property type="match status" value="1"/>
</dbReference>
<dbReference type="SUPFAM" id="SSF53098">
    <property type="entry name" value="Ribonuclease H-like"/>
    <property type="match status" value="1"/>
</dbReference>
<accession>A0A5E4MD18</accession>
<evidence type="ECO:0000313" key="3">
    <source>
        <dbReference type="Proteomes" id="UP000325440"/>
    </source>
</evidence>
<dbReference type="GO" id="GO:0004523">
    <property type="term" value="F:RNA-DNA hybrid ribonuclease activity"/>
    <property type="evidence" value="ECO:0007669"/>
    <property type="project" value="InterPro"/>
</dbReference>
<dbReference type="InterPro" id="IPR002156">
    <property type="entry name" value="RNaseH_domain"/>
</dbReference>
<dbReference type="AlphaFoldDB" id="A0A5E4MD18"/>
<dbReference type="Gene3D" id="3.30.420.10">
    <property type="entry name" value="Ribonuclease H-like superfamily/Ribonuclease H"/>
    <property type="match status" value="1"/>
</dbReference>
<sequence length="400" mass="46069">MQRTIENISQWSTETGFKFSPTKCQSILFNRQNKIEAPEIKMHGIILPNTKSLRLLGLKFDHKLNWKEHIIKLKAALSKKLNIIKAVSHLKWGANRKNSSNPSQLFDTTKIGLRINHLQPYQRQYLKNAQHNTKRGNQNGHKELSDQAQLTVYASNKANDIGFAITHPEDNNLYKIASFSSVYSAETFTILEAITISLSTNYDKVLILSDSLSAITSISNIHTKCNLARNIQNTILTNPKTIKFMWVPSHIGIPGNKLADKLAMEAAKSPDTKLYSHVTYEDVIHALKFKCHSQWQNIWDTQTNQNNKFKQIKLKTKKWPDPLIKLTRHEEIMITREPKPRCETCLNELTSQTYIPRMPQLPERSNEIKLKHRLTQRSIQLEEEKKILDFIKIADLASNI</sequence>
<gene>
    <name evidence="2" type="ORF">CINCED_3A015351</name>
</gene>
<proteinExistence type="predicted"/>
<keyword evidence="3" id="KW-1185">Reference proteome</keyword>
<dbReference type="EMBL" id="CABPRJ010000066">
    <property type="protein sequence ID" value="VVC27165.1"/>
    <property type="molecule type" value="Genomic_DNA"/>
</dbReference>
<dbReference type="GO" id="GO:0003676">
    <property type="term" value="F:nucleic acid binding"/>
    <property type="evidence" value="ECO:0007669"/>
    <property type="project" value="InterPro"/>
</dbReference>
<dbReference type="Proteomes" id="UP000325440">
    <property type="component" value="Unassembled WGS sequence"/>
</dbReference>
<feature type="domain" description="RNase H type-1" evidence="1">
    <location>
        <begin position="146"/>
        <end position="268"/>
    </location>
</feature>
<dbReference type="Pfam" id="PF00075">
    <property type="entry name" value="RNase_H"/>
    <property type="match status" value="1"/>
</dbReference>
<dbReference type="OrthoDB" id="6628071at2759"/>
<protein>
    <submittedName>
        <fullName evidence="2">Ribonuclease H-like domain,Ribonuclease H domain</fullName>
    </submittedName>
</protein>
<dbReference type="InterPro" id="IPR012337">
    <property type="entry name" value="RNaseH-like_sf"/>
</dbReference>